<dbReference type="AlphaFoldDB" id="M1UX24"/>
<protein>
    <recommendedName>
        <fullName evidence="4">HEAT repeat domain-containing protein</fullName>
    </recommendedName>
</protein>
<dbReference type="InterPro" id="IPR011989">
    <property type="entry name" value="ARM-like"/>
</dbReference>
<name>M1UX24_CYAM1</name>
<dbReference type="SMART" id="SM00567">
    <property type="entry name" value="EZ_HEAT"/>
    <property type="match status" value="5"/>
</dbReference>
<dbReference type="KEGG" id="cme:CYME_CMS328C"/>
<organism evidence="2 3">
    <name type="scientific">Cyanidioschyzon merolae (strain NIES-3377 / 10D)</name>
    <name type="common">Unicellular red alga</name>
    <dbReference type="NCBI Taxonomy" id="280699"/>
    <lineage>
        <taxon>Eukaryota</taxon>
        <taxon>Rhodophyta</taxon>
        <taxon>Bangiophyceae</taxon>
        <taxon>Cyanidiales</taxon>
        <taxon>Cyanidiaceae</taxon>
        <taxon>Cyanidioschyzon</taxon>
    </lineage>
</organism>
<keyword evidence="3" id="KW-1185">Reference proteome</keyword>
<dbReference type="InterPro" id="IPR016024">
    <property type="entry name" value="ARM-type_fold"/>
</dbReference>
<dbReference type="PANTHER" id="PTHR12697:SF5">
    <property type="entry name" value="DEOXYHYPUSINE HYDROXYLASE"/>
    <property type="match status" value="1"/>
</dbReference>
<evidence type="ECO:0000256" key="1">
    <source>
        <dbReference type="SAM" id="MobiDB-lite"/>
    </source>
</evidence>
<sequence>MYVLVGWVGSISSKSRTRRFQGGGYDYLCFELQSRCVARSRGRQRAPCQRATARAPWLMTGGTASSGKPEPSDEREGKSSSEPPAPKYRAEELLAWLESADPTTRLRAVLACRHLTAVEAAPVLEKAVRINEPEVQNRSFAALALGYLPNERSYELLSGILRNDISGEVRSSAAAALGYLGERRAVPELRIALLEDFHWSTRISAAVSLGLLQDERAFDALVDGLRLARRYRREEGNALKRACLGSLGELGMPQAVSHLVFYAQERDFLTRQVLAEALGRLLHRTRRLEADRMTQRQLQLARECLEYLARDDHENVRRAAQLALANLSVVSD</sequence>
<dbReference type="EMBL" id="AP006501">
    <property type="protein sequence ID" value="BAM82911.1"/>
    <property type="molecule type" value="Genomic_DNA"/>
</dbReference>
<dbReference type="RefSeq" id="XP_005538947.1">
    <property type="nucleotide sequence ID" value="XM_005538890.1"/>
</dbReference>
<gene>
    <name evidence="2" type="ORF">CYME_CMS328C</name>
</gene>
<dbReference type="InterPro" id="IPR004155">
    <property type="entry name" value="PBS_lyase_HEAT"/>
</dbReference>
<feature type="compositionally biased region" description="Basic and acidic residues" evidence="1">
    <location>
        <begin position="70"/>
        <end position="79"/>
    </location>
</feature>
<dbReference type="SUPFAM" id="SSF48371">
    <property type="entry name" value="ARM repeat"/>
    <property type="match status" value="1"/>
</dbReference>
<evidence type="ECO:0000313" key="3">
    <source>
        <dbReference type="Proteomes" id="UP000007014"/>
    </source>
</evidence>
<dbReference type="Pfam" id="PF13646">
    <property type="entry name" value="HEAT_2"/>
    <property type="match status" value="1"/>
</dbReference>
<reference evidence="2 3" key="1">
    <citation type="journal article" date="2004" name="Nature">
        <title>Genome sequence of the ultrasmall unicellular red alga Cyanidioschyzon merolae 10D.</title>
        <authorList>
            <person name="Matsuzaki M."/>
            <person name="Misumi O."/>
            <person name="Shin-i T."/>
            <person name="Maruyama S."/>
            <person name="Takahara M."/>
            <person name="Miyagishima S."/>
            <person name="Mori T."/>
            <person name="Nishida K."/>
            <person name="Yagisawa F."/>
            <person name="Nishida K."/>
            <person name="Yoshida Y."/>
            <person name="Nishimura Y."/>
            <person name="Nakao S."/>
            <person name="Kobayashi T."/>
            <person name="Momoyama Y."/>
            <person name="Higashiyama T."/>
            <person name="Minoda A."/>
            <person name="Sano M."/>
            <person name="Nomoto H."/>
            <person name="Oishi K."/>
            <person name="Hayashi H."/>
            <person name="Ohta F."/>
            <person name="Nishizaka S."/>
            <person name="Haga S."/>
            <person name="Miura S."/>
            <person name="Morishita T."/>
            <person name="Kabeya Y."/>
            <person name="Terasawa K."/>
            <person name="Suzuki Y."/>
            <person name="Ishii Y."/>
            <person name="Asakawa S."/>
            <person name="Takano H."/>
            <person name="Ohta N."/>
            <person name="Kuroiwa H."/>
            <person name="Tanaka K."/>
            <person name="Shimizu N."/>
            <person name="Sugano S."/>
            <person name="Sato N."/>
            <person name="Nozaki H."/>
            <person name="Ogasawara N."/>
            <person name="Kohara Y."/>
            <person name="Kuroiwa T."/>
        </authorList>
    </citation>
    <scope>NUCLEOTIDE SEQUENCE [LARGE SCALE GENOMIC DNA]</scope>
    <source>
        <strain evidence="2 3">10D</strain>
    </source>
</reference>
<proteinExistence type="predicted"/>
<dbReference type="HOGENOM" id="CLU_837736_0_0_1"/>
<reference evidence="2 3" key="2">
    <citation type="journal article" date="2007" name="BMC Biol.">
        <title>A 100%-complete sequence reveals unusually simple genomic features in the hot-spring red alga Cyanidioschyzon merolae.</title>
        <authorList>
            <person name="Nozaki H."/>
            <person name="Takano H."/>
            <person name="Misumi O."/>
            <person name="Terasawa K."/>
            <person name="Matsuzaki M."/>
            <person name="Maruyama S."/>
            <person name="Nishida K."/>
            <person name="Yagisawa F."/>
            <person name="Yoshida Y."/>
            <person name="Fujiwara T."/>
            <person name="Takio S."/>
            <person name="Tamura K."/>
            <person name="Chung S.J."/>
            <person name="Nakamura S."/>
            <person name="Kuroiwa H."/>
            <person name="Tanaka K."/>
            <person name="Sato N."/>
            <person name="Kuroiwa T."/>
        </authorList>
    </citation>
    <scope>NUCLEOTIDE SEQUENCE [LARGE SCALE GENOMIC DNA]</scope>
    <source>
        <strain evidence="2 3">10D</strain>
    </source>
</reference>
<feature type="region of interest" description="Disordered" evidence="1">
    <location>
        <begin position="59"/>
        <end position="85"/>
    </location>
</feature>
<dbReference type="GO" id="GO:0016491">
    <property type="term" value="F:oxidoreductase activity"/>
    <property type="evidence" value="ECO:0007669"/>
    <property type="project" value="TreeGrafter"/>
</dbReference>
<dbReference type="Gramene" id="CMS328CT">
    <property type="protein sequence ID" value="CMS328CT"/>
    <property type="gene ID" value="CMS328C"/>
</dbReference>
<dbReference type="PANTHER" id="PTHR12697">
    <property type="entry name" value="PBS LYASE HEAT-LIKE PROTEIN"/>
    <property type="match status" value="1"/>
</dbReference>
<dbReference type="Proteomes" id="UP000007014">
    <property type="component" value="Chromosome 19"/>
</dbReference>
<accession>M1UX24</accession>
<evidence type="ECO:0000313" key="2">
    <source>
        <dbReference type="EMBL" id="BAM82911.1"/>
    </source>
</evidence>
<evidence type="ECO:0008006" key="4">
    <source>
        <dbReference type="Google" id="ProtNLM"/>
    </source>
</evidence>
<dbReference type="Gene3D" id="1.25.10.10">
    <property type="entry name" value="Leucine-rich Repeat Variant"/>
    <property type="match status" value="2"/>
</dbReference>
<dbReference type="OrthoDB" id="5800at2759"/>
<dbReference type="GeneID" id="16997271"/>